<accession>A0ABT0AE65</accession>
<dbReference type="RefSeq" id="WP_243800641.1">
    <property type="nucleotide sequence ID" value="NZ_JALHAT010000021.1"/>
</dbReference>
<dbReference type="InterPro" id="IPR019613">
    <property type="entry name" value="DUF4198"/>
</dbReference>
<gene>
    <name evidence="2" type="ORF">MTR65_12445</name>
</gene>
<comment type="caution">
    <text evidence="2">The sequence shown here is derived from an EMBL/GenBank/DDBJ whole genome shotgun (WGS) entry which is preliminary data.</text>
</comment>
<reference evidence="2" key="1">
    <citation type="submission" date="2022-03" db="EMBL/GenBank/DDBJ databases">
        <title>Identification of a novel bacterium isolated from mangrove sediments.</title>
        <authorList>
            <person name="Pan X."/>
        </authorList>
    </citation>
    <scope>NUCLEOTIDE SEQUENCE</scope>
    <source>
        <strain evidence="2">B2637</strain>
    </source>
</reference>
<protein>
    <submittedName>
        <fullName evidence="2">DUF4198 domain-containing protein</fullName>
    </submittedName>
</protein>
<evidence type="ECO:0000313" key="2">
    <source>
        <dbReference type="EMBL" id="MCJ1961495.1"/>
    </source>
</evidence>
<organism evidence="2 3">
    <name type="scientific">Novosphingobium mangrovi</name>
    <name type="common">ex Hu et al. 2023</name>
    <dbReference type="NCBI Taxonomy" id="2930094"/>
    <lineage>
        <taxon>Bacteria</taxon>
        <taxon>Pseudomonadati</taxon>
        <taxon>Pseudomonadota</taxon>
        <taxon>Alphaproteobacteria</taxon>
        <taxon>Sphingomonadales</taxon>
        <taxon>Sphingomonadaceae</taxon>
        <taxon>Novosphingobium</taxon>
    </lineage>
</organism>
<name>A0ABT0AE65_9SPHN</name>
<evidence type="ECO:0000313" key="3">
    <source>
        <dbReference type="Proteomes" id="UP001162802"/>
    </source>
</evidence>
<sequence>MNSRTLFSRLALASGLSLASLALTTSPASAHRFWLVPSATTLSGTDQTISFDGAISNDLFNPDHVAMPLEILTIVKPDGSKGEMLNAAKARHRSTFDVAIDQEGTWWVGVTRQGYFGSFKLNGEEWRVGGRGRPRPGDKRVDGIDAIPEGASDIDLVENLSTNGTFVTSGIPDTDAFTPTGKGLELQPLTHPDDLVANEPGRFRFLIDGKPAAGVKVTAVPGSKQYRASEMVTTVETGADGIATIAWPTPGMYWIDAKAEDTNPAEPRATKRRMGYTFTAEVVAP</sequence>
<dbReference type="Proteomes" id="UP001162802">
    <property type="component" value="Unassembled WGS sequence"/>
</dbReference>
<dbReference type="Pfam" id="PF10670">
    <property type="entry name" value="DUF4198"/>
    <property type="match status" value="1"/>
</dbReference>
<evidence type="ECO:0000256" key="1">
    <source>
        <dbReference type="SAM" id="SignalP"/>
    </source>
</evidence>
<keyword evidence="1" id="KW-0732">Signal</keyword>
<proteinExistence type="predicted"/>
<feature type="chain" id="PRO_5046507153" evidence="1">
    <location>
        <begin position="31"/>
        <end position="285"/>
    </location>
</feature>
<dbReference type="EMBL" id="JALHAT010000021">
    <property type="protein sequence ID" value="MCJ1961495.1"/>
    <property type="molecule type" value="Genomic_DNA"/>
</dbReference>
<feature type="signal peptide" evidence="1">
    <location>
        <begin position="1"/>
        <end position="30"/>
    </location>
</feature>
<keyword evidence="3" id="KW-1185">Reference proteome</keyword>